<dbReference type="EMBL" id="JARBHB010000006">
    <property type="protein sequence ID" value="KAJ8881001.1"/>
    <property type="molecule type" value="Genomic_DNA"/>
</dbReference>
<comment type="caution">
    <text evidence="2">The sequence shown here is derived from an EMBL/GenBank/DDBJ whole genome shotgun (WGS) entry which is preliminary data.</text>
</comment>
<dbReference type="PANTHER" id="PTHR37984">
    <property type="entry name" value="PROTEIN CBG26694"/>
    <property type="match status" value="1"/>
</dbReference>
<dbReference type="InterPro" id="IPR050951">
    <property type="entry name" value="Retrovirus_Pol_polyprotein"/>
</dbReference>
<evidence type="ECO:0000313" key="3">
    <source>
        <dbReference type="Proteomes" id="UP001159363"/>
    </source>
</evidence>
<dbReference type="PANTHER" id="PTHR37984:SF5">
    <property type="entry name" value="PROTEIN NYNRIN-LIKE"/>
    <property type="match status" value="1"/>
</dbReference>
<reference evidence="2 3" key="1">
    <citation type="submission" date="2023-02" db="EMBL/GenBank/DDBJ databases">
        <title>LHISI_Scaffold_Assembly.</title>
        <authorList>
            <person name="Stuart O.P."/>
            <person name="Cleave R."/>
            <person name="Magrath M.J.L."/>
            <person name="Mikheyev A.S."/>
        </authorList>
    </citation>
    <scope>NUCLEOTIDE SEQUENCE [LARGE SCALE GENOMIC DNA]</scope>
    <source>
        <strain evidence="2">Daus_M_001</strain>
        <tissue evidence="2">Leg muscle</tissue>
    </source>
</reference>
<dbReference type="Proteomes" id="UP001159363">
    <property type="component" value="Chromosome 5"/>
</dbReference>
<protein>
    <recommendedName>
        <fullName evidence="1">Integrase catalytic domain-containing protein</fullName>
    </recommendedName>
</protein>
<keyword evidence="3" id="KW-1185">Reference proteome</keyword>
<evidence type="ECO:0000259" key="1">
    <source>
        <dbReference type="PROSITE" id="PS50994"/>
    </source>
</evidence>
<proteinExistence type="predicted"/>
<name>A0ABQ9H9W1_9NEOP</name>
<dbReference type="InterPro" id="IPR012337">
    <property type="entry name" value="RNaseH-like_sf"/>
</dbReference>
<dbReference type="InterPro" id="IPR001584">
    <property type="entry name" value="Integrase_cat-core"/>
</dbReference>
<feature type="domain" description="Integrase catalytic" evidence="1">
    <location>
        <begin position="44"/>
        <end position="204"/>
    </location>
</feature>
<dbReference type="Gene3D" id="3.30.420.10">
    <property type="entry name" value="Ribonuclease H-like superfamily/Ribonuclease H"/>
    <property type="match status" value="1"/>
</dbReference>
<evidence type="ECO:0000313" key="2">
    <source>
        <dbReference type="EMBL" id="KAJ8881001.1"/>
    </source>
</evidence>
<sequence>MKGHRICIYLSSPPFDSLQKVSGCATVKPTGGFSQSCWNTGLHLGAAERNYTEGKQVDLIDMQREPDRDYKFTLNYQDHLTKFVVLRPLKTKTADEVADVILDIFCLLGTPNILRSDNGREFRDRSFGTKWNGIKVVHGKPRHSQSQGSIERANQDVRDSFVAWMKDNYTSSWVSDTRIVQSSKNCSYHSGTKRTPYEALFGVPQNNGLLDSCLPSDIVGNIYTEEQLEEYLSNLTQNFDETDIENVDKANTCEINNQQISSPMETEESTSRKHCKRGLQGQAEKMIQTSGKKFPPASTGDNILVSWNPDVDHGRPTPRNVLAVIMEKVEPNLFSIGTKHGKFEKLYSRNEFQLAPNKSLEISDVPDGNVTVRQEAMLAPGSKQSFLRCGCSKGSAIGLSHCSAPCLRHGLSPLLEVSTGLATTQECSGETGWRLGPPRRITRFGKDSRWRPKTLYILPQPSGRQSLTEAAWPSVRERSKEWTTAGDCGTTTGEVFVA</sequence>
<gene>
    <name evidence="2" type="ORF">PR048_017474</name>
</gene>
<dbReference type="SUPFAM" id="SSF53098">
    <property type="entry name" value="Ribonuclease H-like"/>
    <property type="match status" value="1"/>
</dbReference>
<dbReference type="InterPro" id="IPR036397">
    <property type="entry name" value="RNaseH_sf"/>
</dbReference>
<accession>A0ABQ9H9W1</accession>
<organism evidence="2 3">
    <name type="scientific">Dryococelus australis</name>
    <dbReference type="NCBI Taxonomy" id="614101"/>
    <lineage>
        <taxon>Eukaryota</taxon>
        <taxon>Metazoa</taxon>
        <taxon>Ecdysozoa</taxon>
        <taxon>Arthropoda</taxon>
        <taxon>Hexapoda</taxon>
        <taxon>Insecta</taxon>
        <taxon>Pterygota</taxon>
        <taxon>Neoptera</taxon>
        <taxon>Polyneoptera</taxon>
        <taxon>Phasmatodea</taxon>
        <taxon>Verophasmatodea</taxon>
        <taxon>Anareolatae</taxon>
        <taxon>Phasmatidae</taxon>
        <taxon>Eurycanthinae</taxon>
        <taxon>Dryococelus</taxon>
    </lineage>
</organism>
<dbReference type="PROSITE" id="PS50994">
    <property type="entry name" value="INTEGRASE"/>
    <property type="match status" value="1"/>
</dbReference>